<dbReference type="SMART" id="SM00173">
    <property type="entry name" value="RAS"/>
    <property type="match status" value="1"/>
</dbReference>
<evidence type="ECO:0000259" key="16">
    <source>
        <dbReference type="PROSITE" id="PS50222"/>
    </source>
</evidence>
<dbReference type="STRING" id="35525.A0A165A658"/>
<dbReference type="CDD" id="cd01893">
    <property type="entry name" value="Miro1"/>
    <property type="match status" value="1"/>
</dbReference>
<feature type="domain" description="Miro" evidence="17">
    <location>
        <begin position="6"/>
        <end position="184"/>
    </location>
</feature>
<feature type="transmembrane region" description="Helical" evidence="15">
    <location>
        <begin position="611"/>
        <end position="630"/>
    </location>
</feature>
<dbReference type="InterPro" id="IPR020860">
    <property type="entry name" value="MIRO_dom"/>
</dbReference>
<keyword evidence="12 14" id="KW-0342">GTP-binding</keyword>
<dbReference type="InterPro" id="IPR011992">
    <property type="entry name" value="EF-hand-dom_pair"/>
</dbReference>
<reference evidence="18 19" key="1">
    <citation type="submission" date="2016-03" db="EMBL/GenBank/DDBJ databases">
        <title>EvidentialGene: Evidence-directed Construction of Genes on Genomes.</title>
        <authorList>
            <person name="Gilbert D.G."/>
            <person name="Choi J.-H."/>
            <person name="Mockaitis K."/>
            <person name="Colbourne J."/>
            <person name="Pfrender M."/>
        </authorList>
    </citation>
    <scope>NUCLEOTIDE SEQUENCE [LARGE SCALE GENOMIC DNA]</scope>
    <source>
        <strain evidence="18 19">Xinb3</strain>
        <tissue evidence="18">Complete organism</tissue>
    </source>
</reference>
<accession>A0A165A658</accession>
<keyword evidence="11 14" id="KW-0496">Mitochondrion</keyword>
<sequence>MGPFGREDVRILLLGERGVGKTSLILSLVSEEFPDVVPPRAEEITIPADVTPEQVPTHIVDFSESEQTEQDLAREVQRADVVCLVYAVDDNHSLQQITERWLPLLQSLRPRTKDDGGSQTGEVVSAVPIILVGNKSDLLEQGNMDSVLPIMNHYAEIETCVECSARTLRNISEMFYYAQKAVLHPTAPLYIAEDRELTEKCKKALRRVFAICDRDGDGSLSDVELNAFQQRCFGTSLQNRALEDVRNVVRRHTNDGVGSNGLTLSGFLFLHRLFIQRGRHETTWTVLRKFGYDDNLNLCRDYLHPPLRVPPGCNTEFSASGWAFLVQLFEQHDKDKDGALNTEELASLFSPCSIMPWGQNLKYSVPTNGQGWPTLKGYMAQWSLMTYLDVRRTCELLAYLGYHTAGTDNQLSAITVTKAQRSGGSKKRNTRTVFMCHVIGPPGVGKTTFCQGLLGRTVDEIDTSNLWCELPRYVARQLSVYGQSKILLLHDVDALGADSLSPQQVSCDVACLVYDATDEHSFEHVARLYLKYFAETSIPILIVASKWESGPVRQQYLQQPETFCRKHRLPPPHGFSAKAGRLQSDVYIKLATMSSFPSWRPSMLSGNSSAVWIRAVVGLAAATALGLILARTIRRLNIG</sequence>
<dbReference type="SMART" id="SM00054">
    <property type="entry name" value="EFh"/>
    <property type="match status" value="2"/>
</dbReference>
<keyword evidence="13 14" id="KW-0472">Membrane</keyword>
<keyword evidence="8 14" id="KW-0378">Hydrolase</keyword>
<dbReference type="Pfam" id="PF08355">
    <property type="entry name" value="EF_assoc_1"/>
    <property type="match status" value="1"/>
</dbReference>
<dbReference type="FunFam" id="3.40.50.300:FF:000170">
    <property type="entry name" value="Mitochondrial Rho GTPase"/>
    <property type="match status" value="1"/>
</dbReference>
<dbReference type="InterPro" id="IPR001806">
    <property type="entry name" value="Small_GTPase"/>
</dbReference>
<dbReference type="PRINTS" id="PR00449">
    <property type="entry name" value="RASTRNSFRMNG"/>
</dbReference>
<comment type="similarity">
    <text evidence="2 14">Belongs to the mitochondrial Rho GTPase family.</text>
</comment>
<evidence type="ECO:0000259" key="17">
    <source>
        <dbReference type="PROSITE" id="PS51423"/>
    </source>
</evidence>
<evidence type="ECO:0000256" key="6">
    <source>
        <dbReference type="ARBA" id="ARBA00022741"/>
    </source>
</evidence>
<dbReference type="SUPFAM" id="SSF52540">
    <property type="entry name" value="P-loop containing nucleoside triphosphate hydrolases"/>
    <property type="match status" value="2"/>
</dbReference>
<dbReference type="PROSITE" id="PS50222">
    <property type="entry name" value="EF_HAND_2"/>
    <property type="match status" value="2"/>
</dbReference>
<evidence type="ECO:0000256" key="3">
    <source>
        <dbReference type="ARBA" id="ARBA00022692"/>
    </source>
</evidence>
<protein>
    <recommendedName>
        <fullName evidence="14">Mitochondrial Rho GTPase</fullName>
        <ecNumber evidence="14">3.6.5.-</ecNumber>
    </recommendedName>
</protein>
<comment type="function">
    <text evidence="14">Mitochondrial GTPase involved in mitochondrial trafficking. Probably involved in control of anterograde transport of mitochondria and their subcellular distribution.</text>
</comment>
<evidence type="ECO:0000256" key="13">
    <source>
        <dbReference type="ARBA" id="ARBA00023136"/>
    </source>
</evidence>
<dbReference type="EMBL" id="LRGB01000642">
    <property type="protein sequence ID" value="KZS17223.1"/>
    <property type="molecule type" value="Genomic_DNA"/>
</dbReference>
<keyword evidence="6 14" id="KW-0547">Nucleotide-binding</keyword>
<feature type="domain" description="EF-hand" evidence="16">
    <location>
        <begin position="200"/>
        <end position="235"/>
    </location>
</feature>
<evidence type="ECO:0000256" key="9">
    <source>
        <dbReference type="ARBA" id="ARBA00022837"/>
    </source>
</evidence>
<dbReference type="GO" id="GO:0007005">
    <property type="term" value="P:mitochondrion organization"/>
    <property type="evidence" value="ECO:0007669"/>
    <property type="project" value="InterPro"/>
</dbReference>
<dbReference type="Pfam" id="PF08356">
    <property type="entry name" value="EF_assoc_2"/>
    <property type="match status" value="1"/>
</dbReference>
<dbReference type="InterPro" id="IPR002048">
    <property type="entry name" value="EF_hand_dom"/>
</dbReference>
<dbReference type="InterPro" id="IPR021181">
    <property type="entry name" value="Miro"/>
</dbReference>
<dbReference type="InterPro" id="IPR013567">
    <property type="entry name" value="EF_hand_assoc_2"/>
</dbReference>
<dbReference type="FunFam" id="1.10.238.10:FF:000011">
    <property type="entry name" value="Mitochondrial Rho GTPase"/>
    <property type="match status" value="1"/>
</dbReference>
<evidence type="ECO:0000256" key="15">
    <source>
        <dbReference type="SAM" id="Phobius"/>
    </source>
</evidence>
<keyword evidence="19" id="KW-1185">Reference proteome</keyword>
<keyword evidence="9 14" id="KW-0106">Calcium</keyword>
<comment type="caution">
    <text evidence="18">The sequence shown here is derived from an EMBL/GenBank/DDBJ whole genome shotgun (WGS) entry which is preliminary data.</text>
</comment>
<evidence type="ECO:0000256" key="11">
    <source>
        <dbReference type="ARBA" id="ARBA00023128"/>
    </source>
</evidence>
<dbReference type="PANTHER" id="PTHR46819:SF1">
    <property type="entry name" value="EF-HAND CALCIUM-BINDING DOMAIN-CONTAINING PROTEIN 7"/>
    <property type="match status" value="1"/>
</dbReference>
<dbReference type="InterPro" id="IPR013566">
    <property type="entry name" value="EF_hand_assoc_1"/>
</dbReference>
<dbReference type="Proteomes" id="UP000076858">
    <property type="component" value="Unassembled WGS sequence"/>
</dbReference>
<dbReference type="InterPro" id="IPR018247">
    <property type="entry name" value="EF_Hand_1_Ca_BS"/>
</dbReference>
<evidence type="ECO:0000256" key="7">
    <source>
        <dbReference type="ARBA" id="ARBA00022787"/>
    </source>
</evidence>
<dbReference type="SMART" id="SM00174">
    <property type="entry name" value="RHO"/>
    <property type="match status" value="1"/>
</dbReference>
<evidence type="ECO:0000256" key="2">
    <source>
        <dbReference type="ARBA" id="ARBA00007981"/>
    </source>
</evidence>
<gene>
    <name evidence="18" type="ORF">APZ42_016799</name>
</gene>
<feature type="domain" description="Miro" evidence="17">
    <location>
        <begin position="431"/>
        <end position="596"/>
    </location>
</feature>
<dbReference type="GO" id="GO:0005509">
    <property type="term" value="F:calcium ion binding"/>
    <property type="evidence" value="ECO:0007669"/>
    <property type="project" value="InterPro"/>
</dbReference>
<dbReference type="OrthoDB" id="10020961at2759"/>
<dbReference type="PIRSF" id="PIRSF037488">
    <property type="entry name" value="Mt_Rho_GTPase"/>
    <property type="match status" value="1"/>
</dbReference>
<dbReference type="PROSITE" id="PS51423">
    <property type="entry name" value="MIRO"/>
    <property type="match status" value="2"/>
</dbReference>
<evidence type="ECO:0000256" key="12">
    <source>
        <dbReference type="ARBA" id="ARBA00023134"/>
    </source>
</evidence>
<dbReference type="FunFam" id="1.10.238.10:FF:000021">
    <property type="entry name" value="Mitochondrial Rho GTPase"/>
    <property type="match status" value="1"/>
</dbReference>
<dbReference type="InterPro" id="IPR027417">
    <property type="entry name" value="P-loop_NTPase"/>
</dbReference>
<dbReference type="Pfam" id="PF13202">
    <property type="entry name" value="EF-hand_5"/>
    <property type="match status" value="1"/>
</dbReference>
<name>A0A165A658_9CRUS</name>
<dbReference type="GO" id="GO:0003924">
    <property type="term" value="F:GTPase activity"/>
    <property type="evidence" value="ECO:0007669"/>
    <property type="project" value="InterPro"/>
</dbReference>
<dbReference type="PANTHER" id="PTHR46819">
    <property type="entry name" value="EF-HAND CALCIUM-BINDING DOMAIN-CONTAINING PROTEIN 7"/>
    <property type="match status" value="1"/>
</dbReference>
<dbReference type="EC" id="3.6.5.-" evidence="14"/>
<dbReference type="Gene3D" id="1.10.238.10">
    <property type="entry name" value="EF-hand"/>
    <property type="match status" value="2"/>
</dbReference>
<comment type="subcellular location">
    <subcellularLocation>
        <location evidence="1 14">Mitochondrion outer membrane</location>
        <topology evidence="1 14">Single-pass type IV membrane protein</topology>
    </subcellularLocation>
</comment>
<feature type="domain" description="EF-hand" evidence="16">
    <location>
        <begin position="320"/>
        <end position="355"/>
    </location>
</feature>
<dbReference type="SUPFAM" id="SSF47473">
    <property type="entry name" value="EF-hand"/>
    <property type="match status" value="1"/>
</dbReference>
<evidence type="ECO:0000256" key="1">
    <source>
        <dbReference type="ARBA" id="ARBA00004200"/>
    </source>
</evidence>
<dbReference type="GO" id="GO:0005525">
    <property type="term" value="F:GTP binding"/>
    <property type="evidence" value="ECO:0007669"/>
    <property type="project" value="UniProtKB-KW"/>
</dbReference>
<keyword evidence="10 15" id="KW-1133">Transmembrane helix</keyword>
<proteinExistence type="inferred from homology"/>
<keyword evidence="5" id="KW-0677">Repeat</keyword>
<dbReference type="Gene3D" id="3.40.50.300">
    <property type="entry name" value="P-loop containing nucleotide triphosphate hydrolases"/>
    <property type="match status" value="2"/>
</dbReference>
<keyword evidence="7 14" id="KW-1000">Mitochondrion outer membrane</keyword>
<evidence type="ECO:0000256" key="14">
    <source>
        <dbReference type="PIRNR" id="PIRNR037488"/>
    </source>
</evidence>
<dbReference type="GO" id="GO:0005741">
    <property type="term" value="C:mitochondrial outer membrane"/>
    <property type="evidence" value="ECO:0007669"/>
    <property type="project" value="UniProtKB-SubCell"/>
</dbReference>
<evidence type="ECO:0000256" key="5">
    <source>
        <dbReference type="ARBA" id="ARBA00022737"/>
    </source>
</evidence>
<dbReference type="SMART" id="SM00175">
    <property type="entry name" value="RAB"/>
    <property type="match status" value="1"/>
</dbReference>
<organism evidence="18 19">
    <name type="scientific">Daphnia magna</name>
    <dbReference type="NCBI Taxonomy" id="35525"/>
    <lineage>
        <taxon>Eukaryota</taxon>
        <taxon>Metazoa</taxon>
        <taxon>Ecdysozoa</taxon>
        <taxon>Arthropoda</taxon>
        <taxon>Crustacea</taxon>
        <taxon>Branchiopoda</taxon>
        <taxon>Diplostraca</taxon>
        <taxon>Cladocera</taxon>
        <taxon>Anomopoda</taxon>
        <taxon>Daphniidae</taxon>
        <taxon>Daphnia</taxon>
    </lineage>
</organism>
<evidence type="ECO:0000313" key="18">
    <source>
        <dbReference type="EMBL" id="KZS17223.1"/>
    </source>
</evidence>
<keyword evidence="3 15" id="KW-0812">Transmembrane</keyword>
<dbReference type="PROSITE" id="PS00018">
    <property type="entry name" value="EF_HAND_1"/>
    <property type="match status" value="2"/>
</dbReference>
<dbReference type="InterPro" id="IPR052266">
    <property type="entry name" value="Miro-EF-hand_domain"/>
</dbReference>
<evidence type="ECO:0000313" key="19">
    <source>
        <dbReference type="Proteomes" id="UP000076858"/>
    </source>
</evidence>
<dbReference type="AlphaFoldDB" id="A0A165A658"/>
<dbReference type="Pfam" id="PF00071">
    <property type="entry name" value="Ras"/>
    <property type="match status" value="1"/>
</dbReference>
<keyword evidence="4" id="KW-0479">Metal-binding</keyword>
<evidence type="ECO:0000256" key="8">
    <source>
        <dbReference type="ARBA" id="ARBA00022801"/>
    </source>
</evidence>
<evidence type="ECO:0000256" key="10">
    <source>
        <dbReference type="ARBA" id="ARBA00022989"/>
    </source>
</evidence>
<evidence type="ECO:0000256" key="4">
    <source>
        <dbReference type="ARBA" id="ARBA00022723"/>
    </source>
</evidence>